<gene>
    <name evidence="5" type="ORF">ABID46_001360</name>
</gene>
<dbReference type="Gene3D" id="1.50.10.20">
    <property type="match status" value="1"/>
</dbReference>
<dbReference type="EMBL" id="JBEPMO010000006">
    <property type="protein sequence ID" value="MET3731779.1"/>
    <property type="molecule type" value="Genomic_DNA"/>
</dbReference>
<dbReference type="Pfam" id="PF17972">
    <property type="entry name" value="bMG5"/>
    <property type="match status" value="1"/>
</dbReference>
<dbReference type="InterPro" id="IPR041246">
    <property type="entry name" value="Bact_MG10"/>
</dbReference>
<dbReference type="Pfam" id="PF01835">
    <property type="entry name" value="MG2"/>
    <property type="match status" value="1"/>
</dbReference>
<dbReference type="InterPro" id="IPR008930">
    <property type="entry name" value="Terpenoid_cyclase/PrenylTrfase"/>
</dbReference>
<evidence type="ECO:0000259" key="4">
    <source>
        <dbReference type="SMART" id="SM01360"/>
    </source>
</evidence>
<dbReference type="InterPro" id="IPR041203">
    <property type="entry name" value="Bact_A2M_MG5"/>
</dbReference>
<dbReference type="Gene3D" id="2.60.40.1930">
    <property type="match status" value="1"/>
</dbReference>
<dbReference type="Pfam" id="PF17973">
    <property type="entry name" value="bMG10"/>
    <property type="match status" value="1"/>
</dbReference>
<evidence type="ECO:0000256" key="1">
    <source>
        <dbReference type="ARBA" id="ARBA00010556"/>
    </source>
</evidence>
<dbReference type="Pfam" id="PF11974">
    <property type="entry name" value="bMG3"/>
    <property type="match status" value="1"/>
</dbReference>
<dbReference type="SMART" id="SM01360">
    <property type="entry name" value="A2M"/>
    <property type="match status" value="1"/>
</dbReference>
<feature type="domain" description="Alpha-2-macroglobulin bait region" evidence="3">
    <location>
        <begin position="1003"/>
        <end position="1145"/>
    </location>
</feature>
<comment type="similarity">
    <text evidence="1">Belongs to the protease inhibitor I39 (alpha-2-macroglobulin) family. Bacterial alpha-2-macroglobulin subfamily.</text>
</comment>
<dbReference type="InterPro" id="IPR011626">
    <property type="entry name" value="Alpha-macroglobulin_TED"/>
</dbReference>
<evidence type="ECO:0000313" key="5">
    <source>
        <dbReference type="EMBL" id="MET3731779.1"/>
    </source>
</evidence>
<reference evidence="5 6" key="1">
    <citation type="submission" date="2024-06" db="EMBL/GenBank/DDBJ databases">
        <title>Genomic Encyclopedia of Type Strains, Phase IV (KMG-IV): sequencing the most valuable type-strain genomes for metagenomic binning, comparative biology and taxonomic classification.</title>
        <authorList>
            <person name="Goeker M."/>
        </authorList>
    </citation>
    <scope>NUCLEOTIDE SEQUENCE [LARGE SCALE GENOMIC DNA]</scope>
    <source>
        <strain evidence="5 6">DSM 29388</strain>
    </source>
</reference>
<dbReference type="InterPro" id="IPR047565">
    <property type="entry name" value="Alpha-macroglob_thiol-ester_cl"/>
</dbReference>
<dbReference type="CDD" id="cd02891">
    <property type="entry name" value="A2M_like"/>
    <property type="match status" value="1"/>
</dbReference>
<organism evidence="5 6">
    <name type="scientific">Moheibacter stercoris</name>
    <dbReference type="NCBI Taxonomy" id="1628251"/>
    <lineage>
        <taxon>Bacteria</taxon>
        <taxon>Pseudomonadati</taxon>
        <taxon>Bacteroidota</taxon>
        <taxon>Flavobacteriia</taxon>
        <taxon>Flavobacteriales</taxon>
        <taxon>Weeksellaceae</taxon>
        <taxon>Moheibacter</taxon>
    </lineage>
</organism>
<dbReference type="SMART" id="SM01359">
    <property type="entry name" value="A2M_N_2"/>
    <property type="match status" value="1"/>
</dbReference>
<protein>
    <submittedName>
        <fullName evidence="5">Uncharacterized protein YfaS (Alpha-2-macroglobulin family)</fullName>
    </submittedName>
</protein>
<evidence type="ECO:0000256" key="2">
    <source>
        <dbReference type="ARBA" id="ARBA00022729"/>
    </source>
</evidence>
<keyword evidence="2" id="KW-0732">Signal</keyword>
<dbReference type="Pfam" id="PF07703">
    <property type="entry name" value="A2M_BRD"/>
    <property type="match status" value="1"/>
</dbReference>
<comment type="caution">
    <text evidence="5">The sequence shown here is derived from an EMBL/GenBank/DDBJ whole genome shotgun (WGS) entry which is preliminary data.</text>
</comment>
<evidence type="ECO:0000313" key="6">
    <source>
        <dbReference type="Proteomes" id="UP001549146"/>
    </source>
</evidence>
<dbReference type="PROSITE" id="PS51257">
    <property type="entry name" value="PROKAR_LIPOPROTEIN"/>
    <property type="match status" value="1"/>
</dbReference>
<keyword evidence="6" id="KW-1185">Reference proteome</keyword>
<dbReference type="InterPro" id="IPR001599">
    <property type="entry name" value="Macroglobln_a2"/>
</dbReference>
<accession>A0ABV2LT81</accession>
<name>A0ABV2LT81_9FLAO</name>
<dbReference type="Pfam" id="PF07678">
    <property type="entry name" value="TED_complement"/>
    <property type="match status" value="1"/>
</dbReference>
<dbReference type="RefSeq" id="WP_354508364.1">
    <property type="nucleotide sequence ID" value="NZ_JBEPMO010000006.1"/>
</dbReference>
<feature type="domain" description="Alpha-2-macroglobulin" evidence="4">
    <location>
        <begin position="1208"/>
        <end position="1297"/>
    </location>
</feature>
<proteinExistence type="inferred from homology"/>
<evidence type="ECO:0000259" key="3">
    <source>
        <dbReference type="SMART" id="SM01359"/>
    </source>
</evidence>
<dbReference type="InterPro" id="IPR002890">
    <property type="entry name" value="MG2"/>
</dbReference>
<dbReference type="SMART" id="SM01419">
    <property type="entry name" value="Thiol-ester_cl"/>
    <property type="match status" value="1"/>
</dbReference>
<dbReference type="InterPro" id="IPR041462">
    <property type="entry name" value="Bact_A2M_MG6"/>
</dbReference>
<dbReference type="InterPro" id="IPR011625">
    <property type="entry name" value="A2M_N_BRD"/>
</dbReference>
<dbReference type="PANTHER" id="PTHR40094">
    <property type="entry name" value="ALPHA-2-MACROGLOBULIN HOMOLOG"/>
    <property type="match status" value="1"/>
</dbReference>
<sequence>MKNLLSLFLISSLILIGCKSEKESKLMEVNPEFAAYVSAYSSGLISTQGTIKVILQAEIPLEINEDQSLKKEIFKFSPSINGKTYLVDNFTLEFRPDKKLNQGEIYTGKLDLSPIYPKIPNELKTFEFQFQAKKQDFSVTLEGLQDSQDGQGNYQFTGDLFTSDIAKSQDISKMLTVSYDGKALPVSWDHSQSQRSHRFTINGIYAKAKPENLTLKWKGSSIYAEKNLTSEFTVPEKGNFSITQIKAVSYPEQYISVNFSEALQTDLFLDGLIEITKTDKSEESNDYYGNSSGSYIKSTIINGNELKIYTSKKIGGEYAIQFFPGIASSYGNKLSQPIKETINLINLHPQVKFIGSGNIIPSADGKVNLPFQAVGLNAVRVEITKIYENNIHQFFQYNQYDQVNNLKPVGKKVLSKVIPISNSENFNSNEMNVYQLELSKFIEPEPGAIYNIEFKFDQKFAAYPCAGNSSEFLTSLEPKEDEFYKDSEMYEYGYDGYYDYYDYDYYYPEGYNWQDRDNPCTVSYYTSDKNVSKNVLASNLGINFKLGKDKIAQVAITDIISAEPMENVTIKAYDLQNQLVGEGSTDGKGFANFALTRKPFLVIAEKNNQKGYVKVDNGSSLSLANFDVEGESSSTGLGGFIYGERGVWRPGDKMHLTFVMYQSLTQISNEQPAIMELKSPDGQLMQRKVNTNPINGFYTFEMETPVDAKTGNWSAIVKVGGMNFHKSLKIETIKPNRLKINTLFPSEILTKSSSGDGFKIKSNWLSGAEAQNLKATITGTLFTDETSFKNFPKYTFTDPSRSFPLQELTLFEGALNSSGEANIPTNINFSNPSPGMLKLGIFTKVFETGGDFSTSYVTKDFSPYNSYVGLEIPTNNDYYEMLETGKNHRINIASVDFRGNPISKNNLKVFIYKIKNSWWYNSNQNDLAYYVNRSYEFLKQEKIVSTEDGKGFFTLNIPNDDYGNYFIRVVDQESGHAAGKTIWIDWPDWRSRSDGKSESAAILTFKADKTSYEVGEIAQLTIPSSVEGRAMLSFENGVKVLDRKWIDTKDGQTQFDIKITPEMAPNFYVNISLIQPHSATENDRPIRMYGVIPIQVENPDRRLNPVIKSPESIRPNANFTVSVSEKSGKPMTYTLAVVDEGLLDITNYKTPDIYGHFNQKQALGVNTWDIFNYVLGAYGGRIESVFTIGGDQALANSNKEKINRFKPVVSFIGPFTIGKGESKTHQLKMENYVGSVKVMVVAANGPSFGSTEKIMKVKQPLMTLTTIPRVLNPGDEITLPINVFAMENHVKNVNVSVKSNDLIQFVDGNNKSLNFGKIGDQLANFTIKVSEKLGKATLTVNTVSGSEKTSEAIEIEVRSPNPPMTFTDTKEIQRNQSWAMNYSPFGMTGTTDTKLVLSNVPNLNLDERLGYLIQYPHGCLEQITSSAFPQLYLDKLTNLTEKQKRDIQNNVQEVLKKFKSYQNPSGGLGYWPGNGESNQWSTTYALHFVLKAESLGYALPAGLKDGMIKFQQKVSKDWNGYNEQYYYNDLDQAYRLYTLALAGKPEMGLMNRLKEKKTNLSTIWRLAASYKQVGQDAIAKKLVSKLDTKVKEYKFNEYTYGSSLRDEAMILETLTLLGEREKGLIVLKSLASRLNSNSWYSTQTTAYSLMAIAEYLGKNKIGKSINATVVINGKSSTVTSEKSFVTVDLPEMAGNFSIKDNSGTVLFAELVRTGVSMSETIPQENKNLNMSVVYYNRDNEVIDPTNLPQGTDFKCIVTISNPGMLGNYKELALTQMFPSGWEIINTRLNNQATSFQNLGLKYQDFRDDRVYSYFDLRAAQQVSITVLLNATYRGNFYLPSMYTEAMYDNSIYAITPGKRVNVK</sequence>
<dbReference type="Proteomes" id="UP001549146">
    <property type="component" value="Unassembled WGS sequence"/>
</dbReference>
<dbReference type="InterPro" id="IPR051802">
    <property type="entry name" value="YfhM-like"/>
</dbReference>
<dbReference type="PANTHER" id="PTHR40094:SF1">
    <property type="entry name" value="UBIQUITIN DOMAIN-CONTAINING PROTEIN"/>
    <property type="match status" value="1"/>
</dbReference>
<dbReference type="Pfam" id="PF00207">
    <property type="entry name" value="A2M"/>
    <property type="match status" value="1"/>
</dbReference>
<dbReference type="SUPFAM" id="SSF48239">
    <property type="entry name" value="Terpenoid cyclases/Protein prenyltransferases"/>
    <property type="match status" value="1"/>
</dbReference>
<dbReference type="InterPro" id="IPR021868">
    <property type="entry name" value="Alpha_2_Macroglob_MG3"/>
</dbReference>
<dbReference type="Pfam" id="PF17962">
    <property type="entry name" value="bMG6"/>
    <property type="match status" value="1"/>
</dbReference>